<proteinExistence type="predicted"/>
<dbReference type="AlphaFoldDB" id="A0A8X7YL83"/>
<organism evidence="1 2">
    <name type="scientific">Populus tomentosa</name>
    <name type="common">Chinese white poplar</name>
    <dbReference type="NCBI Taxonomy" id="118781"/>
    <lineage>
        <taxon>Eukaryota</taxon>
        <taxon>Viridiplantae</taxon>
        <taxon>Streptophyta</taxon>
        <taxon>Embryophyta</taxon>
        <taxon>Tracheophyta</taxon>
        <taxon>Spermatophyta</taxon>
        <taxon>Magnoliopsida</taxon>
        <taxon>eudicotyledons</taxon>
        <taxon>Gunneridae</taxon>
        <taxon>Pentapetalae</taxon>
        <taxon>rosids</taxon>
        <taxon>fabids</taxon>
        <taxon>Malpighiales</taxon>
        <taxon>Salicaceae</taxon>
        <taxon>Saliceae</taxon>
        <taxon>Populus</taxon>
    </lineage>
</organism>
<comment type="caution">
    <text evidence="1">The sequence shown here is derived from an EMBL/GenBank/DDBJ whole genome shotgun (WGS) entry which is preliminary data.</text>
</comment>
<evidence type="ECO:0000313" key="2">
    <source>
        <dbReference type="Proteomes" id="UP000886885"/>
    </source>
</evidence>
<gene>
    <name evidence="1" type="ORF">POTOM_042814</name>
</gene>
<name>A0A8X7YL83_POPTO</name>
<sequence>MNAQKEEDWLMQFLKGLNSNILKIMSPLPNVHQAYSVAIQDERRRQIALRFGYFFRRMQSYRYYGADAFVPSVISSYIARILKTYH</sequence>
<dbReference type="Proteomes" id="UP000886885">
    <property type="component" value="Chromosome 12D"/>
</dbReference>
<protein>
    <submittedName>
        <fullName evidence="1">Uncharacterized protein</fullName>
    </submittedName>
</protein>
<accession>A0A8X7YL83</accession>
<dbReference type="EMBL" id="JAAWWB010000024">
    <property type="protein sequence ID" value="KAG6752776.1"/>
    <property type="molecule type" value="Genomic_DNA"/>
</dbReference>
<evidence type="ECO:0000313" key="1">
    <source>
        <dbReference type="EMBL" id="KAG6752776.1"/>
    </source>
</evidence>
<dbReference type="OrthoDB" id="5544992at2759"/>
<keyword evidence="2" id="KW-1185">Reference proteome</keyword>
<reference evidence="1" key="1">
    <citation type="journal article" date="2020" name="bioRxiv">
        <title>Hybrid origin of Populus tomentosa Carr. identified through genome sequencing and phylogenomic analysis.</title>
        <authorList>
            <person name="An X."/>
            <person name="Gao K."/>
            <person name="Chen Z."/>
            <person name="Li J."/>
            <person name="Yang X."/>
            <person name="Yang X."/>
            <person name="Zhou J."/>
            <person name="Guo T."/>
            <person name="Zhao T."/>
            <person name="Huang S."/>
            <person name="Miao D."/>
            <person name="Khan W.U."/>
            <person name="Rao P."/>
            <person name="Ye M."/>
            <person name="Lei B."/>
            <person name="Liao W."/>
            <person name="Wang J."/>
            <person name="Ji L."/>
            <person name="Li Y."/>
            <person name="Guo B."/>
            <person name="Mustafa N.S."/>
            <person name="Li S."/>
            <person name="Yun Q."/>
            <person name="Keller S.R."/>
            <person name="Mao J."/>
            <person name="Zhang R."/>
            <person name="Strauss S.H."/>
        </authorList>
    </citation>
    <scope>NUCLEOTIDE SEQUENCE</scope>
    <source>
        <strain evidence="1">GM15</strain>
        <tissue evidence="1">Leaf</tissue>
    </source>
</reference>